<dbReference type="EMBL" id="AAOW01000003">
    <property type="protein sequence ID" value="EAR62218.1"/>
    <property type="molecule type" value="Genomic_DNA"/>
</dbReference>
<evidence type="ECO:0000313" key="2">
    <source>
        <dbReference type="EMBL" id="EAR62218.1"/>
    </source>
</evidence>
<dbReference type="Pfam" id="PF07045">
    <property type="entry name" value="DUF1330"/>
    <property type="match status" value="1"/>
</dbReference>
<organism evidence="2 3">
    <name type="scientific">Neptuniibacter caesariensis</name>
    <dbReference type="NCBI Taxonomy" id="207954"/>
    <lineage>
        <taxon>Bacteria</taxon>
        <taxon>Pseudomonadati</taxon>
        <taxon>Pseudomonadota</taxon>
        <taxon>Gammaproteobacteria</taxon>
        <taxon>Oceanospirillales</taxon>
        <taxon>Oceanospirillaceae</taxon>
        <taxon>Neptuniibacter</taxon>
    </lineage>
</organism>
<dbReference type="RefSeq" id="WP_007020528.1">
    <property type="nucleotide sequence ID" value="NZ_CH724125.1"/>
</dbReference>
<evidence type="ECO:0000313" key="3">
    <source>
        <dbReference type="Proteomes" id="UP000002171"/>
    </source>
</evidence>
<dbReference type="Proteomes" id="UP000002171">
    <property type="component" value="Unassembled WGS sequence"/>
</dbReference>
<accession>A0A7U8GTD8</accession>
<feature type="domain" description="DUF1330" evidence="1">
    <location>
        <begin position="2"/>
        <end position="93"/>
    </location>
</feature>
<evidence type="ECO:0000259" key="1">
    <source>
        <dbReference type="Pfam" id="PF07045"/>
    </source>
</evidence>
<proteinExistence type="predicted"/>
<dbReference type="InterPro" id="IPR011008">
    <property type="entry name" value="Dimeric_a/b-barrel"/>
</dbReference>
<sequence>MSGYIIYHYNILDQDRIEELGPLSKPIIAKYGGEIVVGSGVRALEGEPYSNMVIYQFNSMDAARAFYESKEVQQLSKLRHSITEGVVVFVPGFSLTQSQSDE</sequence>
<comment type="caution">
    <text evidence="2">The sequence shown here is derived from an EMBL/GenBank/DDBJ whole genome shotgun (WGS) entry which is preliminary data.</text>
</comment>
<reference evidence="2 3" key="1">
    <citation type="submission" date="2006-02" db="EMBL/GenBank/DDBJ databases">
        <authorList>
            <person name="Pinhassi J."/>
            <person name="Pedros-Alio C."/>
            <person name="Ferriera S."/>
            <person name="Johnson J."/>
            <person name="Kravitz S."/>
            <person name="Halpern A."/>
            <person name="Remington K."/>
            <person name="Beeson K."/>
            <person name="Tran B."/>
            <person name="Rogers Y.-H."/>
            <person name="Friedman R."/>
            <person name="Venter J.C."/>
        </authorList>
    </citation>
    <scope>NUCLEOTIDE SEQUENCE [LARGE SCALE GENOMIC DNA]</scope>
    <source>
        <strain evidence="2 3">MED92</strain>
    </source>
</reference>
<dbReference type="Gene3D" id="3.30.70.100">
    <property type="match status" value="1"/>
</dbReference>
<dbReference type="SUPFAM" id="SSF54909">
    <property type="entry name" value="Dimeric alpha+beta barrel"/>
    <property type="match status" value="1"/>
</dbReference>
<keyword evidence="3" id="KW-1185">Reference proteome</keyword>
<dbReference type="AlphaFoldDB" id="A0A7U8GTD8"/>
<dbReference type="InterPro" id="IPR010753">
    <property type="entry name" value="DUF1330"/>
</dbReference>
<dbReference type="PANTHER" id="PTHR41521">
    <property type="match status" value="1"/>
</dbReference>
<dbReference type="OrthoDB" id="9806380at2"/>
<protein>
    <recommendedName>
        <fullName evidence="1">DUF1330 domain-containing protein</fullName>
    </recommendedName>
</protein>
<dbReference type="PANTHER" id="PTHR41521:SF4">
    <property type="entry name" value="BLR0684 PROTEIN"/>
    <property type="match status" value="1"/>
</dbReference>
<gene>
    <name evidence="2" type="ORF">MED92_14313</name>
</gene>
<name>A0A7U8GTD8_NEPCE</name>